<keyword evidence="2 7" id="KW-0227">DNA damage</keyword>
<evidence type="ECO:0000256" key="4">
    <source>
        <dbReference type="ARBA" id="ARBA00023128"/>
    </source>
</evidence>
<dbReference type="NCBIfam" id="TIGR00628">
    <property type="entry name" value="ung"/>
    <property type="match status" value="1"/>
</dbReference>
<evidence type="ECO:0000313" key="11">
    <source>
        <dbReference type="EMBL" id="TRM59940.1"/>
    </source>
</evidence>
<evidence type="ECO:0000256" key="8">
    <source>
        <dbReference type="PROSITE-ProRule" id="PRU10072"/>
    </source>
</evidence>
<comment type="subcellular location">
    <subcellularLocation>
        <location evidence="7">Mitochondrion</location>
    </subcellularLocation>
    <subcellularLocation>
        <location evidence="7">Nucleus</location>
    </subcellularLocation>
</comment>
<keyword evidence="12" id="KW-1185">Reference proteome</keyword>
<evidence type="ECO:0000256" key="7">
    <source>
        <dbReference type="HAMAP-Rule" id="MF_03166"/>
    </source>
</evidence>
<dbReference type="InterPro" id="IPR002043">
    <property type="entry name" value="UDG_fam1"/>
</dbReference>
<dbReference type="SMART" id="SM00986">
    <property type="entry name" value="UDG"/>
    <property type="match status" value="1"/>
</dbReference>
<evidence type="ECO:0000256" key="1">
    <source>
        <dbReference type="ARBA" id="ARBA00008184"/>
    </source>
</evidence>
<dbReference type="PANTHER" id="PTHR11264">
    <property type="entry name" value="URACIL-DNA GLYCOSYLASE"/>
    <property type="match status" value="1"/>
</dbReference>
<dbReference type="Pfam" id="PF03167">
    <property type="entry name" value="UDG"/>
    <property type="match status" value="1"/>
</dbReference>
<keyword evidence="4 7" id="KW-0496">Mitochondrion</keyword>
<evidence type="ECO:0000256" key="6">
    <source>
        <dbReference type="ARBA" id="ARBA00023242"/>
    </source>
</evidence>
<evidence type="ECO:0000256" key="5">
    <source>
        <dbReference type="ARBA" id="ARBA00023204"/>
    </source>
</evidence>
<dbReference type="InterPro" id="IPR036895">
    <property type="entry name" value="Uracil-DNA_glycosylase-like_sf"/>
</dbReference>
<accession>A0A550C588</accession>
<dbReference type="FunFam" id="3.40.470.10:FF:000007">
    <property type="entry name" value="Uracil-DNA glycosylase"/>
    <property type="match status" value="1"/>
</dbReference>
<comment type="similarity">
    <text evidence="1 7 9">Belongs to the uracil-DNA glycosylase (UDG) superfamily. UNG family.</text>
</comment>
<comment type="function">
    <text evidence="7 9">Excises uracil residues from the DNA which can arise as a result of misincorporation of dUMP residues by DNA polymerase or due to deamination of cytosine.</text>
</comment>
<dbReference type="GO" id="GO:0005739">
    <property type="term" value="C:mitochondrion"/>
    <property type="evidence" value="ECO:0007669"/>
    <property type="project" value="UniProtKB-SubCell"/>
</dbReference>
<dbReference type="InterPro" id="IPR018085">
    <property type="entry name" value="Ura-DNA_Glyclase_AS"/>
</dbReference>
<evidence type="ECO:0000313" key="12">
    <source>
        <dbReference type="Proteomes" id="UP000320762"/>
    </source>
</evidence>
<evidence type="ECO:0000259" key="10">
    <source>
        <dbReference type="SMART" id="SM00986"/>
    </source>
</evidence>
<organism evidence="11 12">
    <name type="scientific">Schizophyllum amplum</name>
    <dbReference type="NCBI Taxonomy" id="97359"/>
    <lineage>
        <taxon>Eukaryota</taxon>
        <taxon>Fungi</taxon>
        <taxon>Dikarya</taxon>
        <taxon>Basidiomycota</taxon>
        <taxon>Agaricomycotina</taxon>
        <taxon>Agaricomycetes</taxon>
        <taxon>Agaricomycetidae</taxon>
        <taxon>Agaricales</taxon>
        <taxon>Schizophyllaceae</taxon>
        <taxon>Schizophyllum</taxon>
    </lineage>
</organism>
<protein>
    <recommendedName>
        <fullName evidence="7 9">Uracil-DNA glycosylase</fullName>
        <shortName evidence="7">UDG</shortName>
        <ecNumber evidence="7 9">3.2.2.27</ecNumber>
    </recommendedName>
</protein>
<dbReference type="Gene3D" id="3.40.470.10">
    <property type="entry name" value="Uracil-DNA glycosylase-like domain"/>
    <property type="match status" value="1"/>
</dbReference>
<dbReference type="NCBIfam" id="NF003588">
    <property type="entry name" value="PRK05254.1-1"/>
    <property type="match status" value="1"/>
</dbReference>
<proteinExistence type="inferred from homology"/>
<name>A0A550C588_9AGAR</name>
<keyword evidence="3 7" id="KW-0378">Hydrolase</keyword>
<gene>
    <name evidence="7" type="primary">UNG1</name>
    <name evidence="11" type="ORF">BD626DRAFT_408514</name>
</gene>
<dbReference type="InterPro" id="IPR005122">
    <property type="entry name" value="Uracil-DNA_glycosylase-like"/>
</dbReference>
<comment type="catalytic activity">
    <reaction evidence="7 9">
        <text>Hydrolyzes single-stranded DNA or mismatched double-stranded DNA and polynucleotides, releasing free uracil.</text>
        <dbReference type="EC" id="3.2.2.27"/>
    </reaction>
</comment>
<reference evidence="11 12" key="1">
    <citation type="journal article" date="2019" name="New Phytol.">
        <title>Comparative genomics reveals unique wood-decay strategies and fruiting body development in the Schizophyllaceae.</title>
        <authorList>
            <person name="Almasi E."/>
            <person name="Sahu N."/>
            <person name="Krizsan K."/>
            <person name="Balint B."/>
            <person name="Kovacs G.M."/>
            <person name="Kiss B."/>
            <person name="Cseklye J."/>
            <person name="Drula E."/>
            <person name="Henrissat B."/>
            <person name="Nagy I."/>
            <person name="Chovatia M."/>
            <person name="Adam C."/>
            <person name="LaButti K."/>
            <person name="Lipzen A."/>
            <person name="Riley R."/>
            <person name="Grigoriev I.V."/>
            <person name="Nagy L.G."/>
        </authorList>
    </citation>
    <scope>NUCLEOTIDE SEQUENCE [LARGE SCALE GENOMIC DNA]</scope>
    <source>
        <strain evidence="11 12">NL-1724</strain>
    </source>
</reference>
<feature type="active site" description="Proton acceptor" evidence="7 8">
    <location>
        <position position="61"/>
    </location>
</feature>
<keyword evidence="5 7" id="KW-0234">DNA repair</keyword>
<comment type="caution">
    <text evidence="11">The sequence shown here is derived from an EMBL/GenBank/DDBJ whole genome shotgun (WGS) entry which is preliminary data.</text>
</comment>
<dbReference type="GO" id="GO:0004844">
    <property type="term" value="F:uracil DNA N-glycosylase activity"/>
    <property type="evidence" value="ECO:0007669"/>
    <property type="project" value="UniProtKB-UniRule"/>
</dbReference>
<feature type="domain" description="Uracil-DNA glycosylase-like" evidence="10">
    <location>
        <begin position="46"/>
        <end position="212"/>
    </location>
</feature>
<dbReference type="Proteomes" id="UP000320762">
    <property type="component" value="Unassembled WGS sequence"/>
</dbReference>
<dbReference type="CDD" id="cd10027">
    <property type="entry name" value="UDG-F1-like"/>
    <property type="match status" value="1"/>
</dbReference>
<dbReference type="OrthoDB" id="10031947at2759"/>
<evidence type="ECO:0000256" key="2">
    <source>
        <dbReference type="ARBA" id="ARBA00022763"/>
    </source>
</evidence>
<dbReference type="PANTHER" id="PTHR11264:SF0">
    <property type="entry name" value="URACIL-DNA GLYCOSYLASE"/>
    <property type="match status" value="1"/>
</dbReference>
<dbReference type="NCBIfam" id="NF003592">
    <property type="entry name" value="PRK05254.1-5"/>
    <property type="match status" value="1"/>
</dbReference>
<dbReference type="STRING" id="97359.A0A550C588"/>
<dbReference type="HAMAP" id="MF_00148">
    <property type="entry name" value="UDG"/>
    <property type="match status" value="1"/>
</dbReference>
<dbReference type="SMART" id="SM00987">
    <property type="entry name" value="UreE_C"/>
    <property type="match status" value="1"/>
</dbReference>
<dbReference type="EC" id="3.2.2.27" evidence="7 9"/>
<evidence type="ECO:0000256" key="9">
    <source>
        <dbReference type="RuleBase" id="RU003780"/>
    </source>
</evidence>
<keyword evidence="6 7" id="KW-0539">Nucleus</keyword>
<dbReference type="PROSITE" id="PS00130">
    <property type="entry name" value="U_DNA_GLYCOSYLASE"/>
    <property type="match status" value="1"/>
</dbReference>
<dbReference type="SUPFAM" id="SSF52141">
    <property type="entry name" value="Uracil-DNA glycosylase-like"/>
    <property type="match status" value="1"/>
</dbReference>
<dbReference type="AlphaFoldDB" id="A0A550C588"/>
<evidence type="ECO:0000256" key="3">
    <source>
        <dbReference type="ARBA" id="ARBA00022801"/>
    </source>
</evidence>
<dbReference type="GO" id="GO:0005634">
    <property type="term" value="C:nucleus"/>
    <property type="evidence" value="ECO:0007669"/>
    <property type="project" value="UniProtKB-SubCell"/>
</dbReference>
<dbReference type="GO" id="GO:0097510">
    <property type="term" value="P:base-excision repair, AP site formation via deaminated base removal"/>
    <property type="evidence" value="ECO:0007669"/>
    <property type="project" value="TreeGrafter"/>
</dbReference>
<dbReference type="NCBIfam" id="NF003589">
    <property type="entry name" value="PRK05254.1-2"/>
    <property type="match status" value="1"/>
</dbReference>
<sequence length="229" mass="26037">MEPQWHQALQAEFEKPYFTQLRDFLTTEHKSQTIYPKMKDVYSWSNYTPLDKVRVVILGQDPYHNVGQAHGLSFSVLPPTKPPGSLKNIYKQLAQDFPTFVPPKTSGDLSLVAKQGVLWLNACLTVRAHKANSHSRKGWEQFTAQAIRAVLDYYKDRGVVFMAWGLPAQKAYAKLGIDENKHLVLKSAHPSPLSAHRGFLGNGHFKAANDWLRERYGDEGTIDWMVLCK</sequence>
<dbReference type="EMBL" id="VDMD01000025">
    <property type="protein sequence ID" value="TRM59940.1"/>
    <property type="molecule type" value="Genomic_DNA"/>
</dbReference>